<reference evidence="2 3" key="1">
    <citation type="submission" date="2016-07" db="EMBL/GenBank/DDBJ databases">
        <title>Enhancement of antibiotic productionsby engineered nitrateutilization in actinobacteria.</title>
        <authorList>
            <person name="Meng S.C."/>
        </authorList>
    </citation>
    <scope>NUCLEOTIDE SEQUENCE [LARGE SCALE GENOMIC DNA]</scope>
    <source>
        <strain evidence="2 3">NRRL 2936</strain>
    </source>
</reference>
<keyword evidence="3" id="KW-1185">Reference proteome</keyword>
<accession>A0A1B1MPU4</accession>
<evidence type="ECO:0000256" key="1">
    <source>
        <dbReference type="SAM" id="MobiDB-lite"/>
    </source>
</evidence>
<dbReference type="STRING" id="1915.SLINC_8349"/>
<protein>
    <submittedName>
        <fullName evidence="2">Transposase IS4 protein</fullName>
    </submittedName>
</protein>
<dbReference type="PATRIC" id="fig|1915.4.peg.9197"/>
<evidence type="ECO:0000313" key="2">
    <source>
        <dbReference type="EMBL" id="ANS70573.1"/>
    </source>
</evidence>
<organism evidence="2 3">
    <name type="scientific">Streptomyces lincolnensis</name>
    <dbReference type="NCBI Taxonomy" id="1915"/>
    <lineage>
        <taxon>Bacteria</taxon>
        <taxon>Bacillati</taxon>
        <taxon>Actinomycetota</taxon>
        <taxon>Actinomycetes</taxon>
        <taxon>Kitasatosporales</taxon>
        <taxon>Streptomycetaceae</taxon>
        <taxon>Streptomyces</taxon>
    </lineage>
</organism>
<dbReference type="AlphaFoldDB" id="A0A1B1MPU4"/>
<dbReference type="Proteomes" id="UP000092598">
    <property type="component" value="Chromosome"/>
</dbReference>
<feature type="region of interest" description="Disordered" evidence="1">
    <location>
        <begin position="1"/>
        <end position="22"/>
    </location>
</feature>
<evidence type="ECO:0000313" key="3">
    <source>
        <dbReference type="Proteomes" id="UP000092598"/>
    </source>
</evidence>
<proteinExistence type="predicted"/>
<dbReference type="EMBL" id="CP016438">
    <property type="protein sequence ID" value="ANS70573.1"/>
    <property type="molecule type" value="Genomic_DNA"/>
</dbReference>
<sequence>MLQKVRVRPPVGRPRTRPTGHNADLYKERNINRLKDWRGIATRFDKKPEGYFACLHLRASMIWINDLLKATG</sequence>
<name>A0A1B1MPU4_STRLN</name>
<dbReference type="KEGG" id="sls:SLINC_8349"/>
<gene>
    <name evidence="2" type="ORF">SLINC_8349</name>
</gene>